<dbReference type="AlphaFoldDB" id="B6XBS3"/>
<evidence type="ECO:0000313" key="1">
    <source>
        <dbReference type="EMBL" id="EEB47075.1"/>
    </source>
</evidence>
<accession>B6XBS3</accession>
<dbReference type="CDD" id="cd08054">
    <property type="entry name" value="gp6"/>
    <property type="match status" value="1"/>
</dbReference>
<name>B6XBS3_9GAMM</name>
<proteinExistence type="predicted"/>
<gene>
    <name evidence="1" type="ORF">PROVALCAL_00784</name>
</gene>
<dbReference type="RefSeq" id="WP_006657755.1">
    <property type="nucleotide sequence ID" value="NZ_ABXW01000014.1"/>
</dbReference>
<dbReference type="NCBIfam" id="TIGR01560">
    <property type="entry name" value="put_DNA_pack"/>
    <property type="match status" value="1"/>
</dbReference>
<dbReference type="EMBL" id="ABXW01000014">
    <property type="protein sequence ID" value="EEB47075.1"/>
    <property type="molecule type" value="Genomic_DNA"/>
</dbReference>
<reference evidence="1 2" key="1">
    <citation type="submission" date="2008-10" db="EMBL/GenBank/DDBJ databases">
        <title>Draft genome sequence of Providencia alcalifaciens (DSM 30120).</title>
        <authorList>
            <person name="Sudarsanam P."/>
            <person name="Ley R."/>
            <person name="Guruge J."/>
            <person name="Turnbaugh P.J."/>
            <person name="Mahowald M."/>
            <person name="Liep D."/>
            <person name="Gordon J."/>
        </authorList>
    </citation>
    <scope>NUCLEOTIDE SEQUENCE [LARGE SCALE GENOMIC DNA]</scope>
    <source>
        <strain evidence="1 2">DSM 30120</strain>
    </source>
</reference>
<evidence type="ECO:0000313" key="2">
    <source>
        <dbReference type="Proteomes" id="UP000003729"/>
    </source>
</evidence>
<reference evidence="1 2" key="2">
    <citation type="submission" date="2008-10" db="EMBL/GenBank/DDBJ databases">
        <authorList>
            <person name="Fulton L."/>
            <person name="Clifton S."/>
            <person name="Fulton B."/>
            <person name="Xu J."/>
            <person name="Minx P."/>
            <person name="Pepin K.H."/>
            <person name="Johnson M."/>
            <person name="Bhonagiri V."/>
            <person name="Nash W.E."/>
            <person name="Mardis E.R."/>
            <person name="Wilson R.K."/>
        </authorList>
    </citation>
    <scope>NUCLEOTIDE SEQUENCE [LARGE SCALE GENOMIC DNA]</scope>
    <source>
        <strain evidence="1 2">DSM 30120</strain>
    </source>
</reference>
<dbReference type="Pfam" id="PF05135">
    <property type="entry name" value="Phage_connect_1"/>
    <property type="match status" value="1"/>
</dbReference>
<dbReference type="GeneID" id="57294391"/>
<dbReference type="InterPro" id="IPR006450">
    <property type="entry name" value="Phage_HK97_gp6-like"/>
</dbReference>
<organism evidence="1 2">
    <name type="scientific">Providencia alcalifaciens DSM 30120</name>
    <dbReference type="NCBI Taxonomy" id="520999"/>
    <lineage>
        <taxon>Bacteria</taxon>
        <taxon>Pseudomonadati</taxon>
        <taxon>Pseudomonadota</taxon>
        <taxon>Gammaproteobacteria</taxon>
        <taxon>Enterobacterales</taxon>
        <taxon>Morganellaceae</taxon>
        <taxon>Providencia</taxon>
    </lineage>
</organism>
<protein>
    <submittedName>
        <fullName evidence="1">Putative phage DNA packaging protein</fullName>
    </submittedName>
</protein>
<dbReference type="eggNOG" id="ENOG5032T3A">
    <property type="taxonomic scope" value="Bacteria"/>
</dbReference>
<dbReference type="InterPro" id="IPR021146">
    <property type="entry name" value="Phage_gp6-like_head-tail"/>
</dbReference>
<comment type="caution">
    <text evidence="1">The sequence shown here is derived from an EMBL/GenBank/DDBJ whole genome shotgun (WGS) entry which is preliminary data.</text>
</comment>
<dbReference type="Gene3D" id="1.10.3230.30">
    <property type="entry name" value="Phage gp6-like head-tail connector protein"/>
    <property type="match status" value="1"/>
</dbReference>
<dbReference type="Proteomes" id="UP000003729">
    <property type="component" value="Unassembled WGS sequence"/>
</dbReference>
<sequence>MPLPTLEKLKIQCRIDEDHVVEDDLLETYLLAAKKRVENYINRKLYEDTIPESDPDGLLISDDIELAIMLVVGHFYENRESSSLPPGFKALLEPYRFINL</sequence>